<feature type="chain" id="PRO_5007051047" evidence="1">
    <location>
        <begin position="25"/>
        <end position="265"/>
    </location>
</feature>
<proteinExistence type="predicted"/>
<dbReference type="EMBL" id="GEEE01013927">
    <property type="protein sequence ID" value="JAP49298.1"/>
    <property type="molecule type" value="Transcribed_RNA"/>
</dbReference>
<accession>A0A0X3PC49</accession>
<keyword evidence="1" id="KW-0732">Signal</keyword>
<reference evidence="2" key="1">
    <citation type="submission" date="2016-01" db="EMBL/GenBank/DDBJ databases">
        <title>Reference transcriptome for the parasite Schistocephalus solidus: insights into the molecular evolution of parasitism.</title>
        <authorList>
            <person name="Hebert F.O."/>
            <person name="Grambauer S."/>
            <person name="Barber I."/>
            <person name="Landry C.R."/>
            <person name="Aubin-Horth N."/>
        </authorList>
    </citation>
    <scope>NUCLEOTIDE SEQUENCE</scope>
</reference>
<sequence length="265" mass="29891">MAVGPVIVMAMALAVMLAVSGSIAQLTIVQPSGPFAGQPKMESPTLPVRFFNDFLITYTPRDDEEMPMPPWIDAIPPALPYAIGRGSTWYAADLNMAIENYTDYCIPIFKPASYFPCTFINVNSTAYLVSPKEYGYGPCCIYRPNWAIPHRDFMRAFENNYNGSTESLGHGVLNQTIDWWIIPENTNLFFQSKKVKSHPVFGGFGWARKTMPSGFKPYVSFWYEGDIGWTHQVFDNFTDTGPNIKYLETYKLPEECNTALTCLYG</sequence>
<protein>
    <submittedName>
        <fullName evidence="2">Uncharacterized protein</fullName>
    </submittedName>
</protein>
<dbReference type="AlphaFoldDB" id="A0A0X3PC49"/>
<organism evidence="2">
    <name type="scientific">Schistocephalus solidus</name>
    <name type="common">Tapeworm</name>
    <dbReference type="NCBI Taxonomy" id="70667"/>
    <lineage>
        <taxon>Eukaryota</taxon>
        <taxon>Metazoa</taxon>
        <taxon>Spiralia</taxon>
        <taxon>Lophotrochozoa</taxon>
        <taxon>Platyhelminthes</taxon>
        <taxon>Cestoda</taxon>
        <taxon>Eucestoda</taxon>
        <taxon>Diphyllobothriidea</taxon>
        <taxon>Diphyllobothriidae</taxon>
        <taxon>Schistocephalus</taxon>
    </lineage>
</organism>
<gene>
    <name evidence="2" type="ORF">TR98077</name>
</gene>
<name>A0A0X3PC49_SCHSO</name>
<evidence type="ECO:0000313" key="2">
    <source>
        <dbReference type="EMBL" id="JAP49298.1"/>
    </source>
</evidence>
<evidence type="ECO:0000256" key="1">
    <source>
        <dbReference type="SAM" id="SignalP"/>
    </source>
</evidence>
<feature type="signal peptide" evidence="1">
    <location>
        <begin position="1"/>
        <end position="24"/>
    </location>
</feature>